<name>A0A7J7INN8_9RHOD</name>
<dbReference type="GO" id="GO:0015035">
    <property type="term" value="F:protein-disulfide reductase activity"/>
    <property type="evidence" value="ECO:0007669"/>
    <property type="project" value="InterPro"/>
</dbReference>
<dbReference type="EMBL" id="VWRR01000004">
    <property type="protein sequence ID" value="KAF6004309.1"/>
    <property type="molecule type" value="Genomic_DNA"/>
</dbReference>
<evidence type="ECO:0000313" key="1">
    <source>
        <dbReference type="EMBL" id="KAF6004309.1"/>
    </source>
</evidence>
<organism evidence="1 2">
    <name type="scientific">Cyanidiococcus yangmingshanensis</name>
    <dbReference type="NCBI Taxonomy" id="2690220"/>
    <lineage>
        <taxon>Eukaryota</taxon>
        <taxon>Rhodophyta</taxon>
        <taxon>Bangiophyceae</taxon>
        <taxon>Cyanidiales</taxon>
        <taxon>Cyanidiaceae</taxon>
        <taxon>Cyanidiococcus</taxon>
    </lineage>
</organism>
<accession>A0A7J7INN8</accession>
<comment type="caution">
    <text evidence="1">The sequence shown here is derived from an EMBL/GenBank/DDBJ whole genome shotgun (WGS) entry which is preliminary data.</text>
</comment>
<dbReference type="InterPro" id="IPR044691">
    <property type="entry name" value="DCC1_Trx"/>
</dbReference>
<evidence type="ECO:0000313" key="2">
    <source>
        <dbReference type="Proteomes" id="UP000530660"/>
    </source>
</evidence>
<dbReference type="Pfam" id="PF04134">
    <property type="entry name" value="DCC1-like"/>
    <property type="match status" value="1"/>
</dbReference>
<dbReference type="OrthoDB" id="441708at2759"/>
<sequence>MSSGFIVSPLCKSYSLSCRSVFGRHHWPVVDRVRVGVKRLAADRWRARVPASLRCSLTATGSNRSTVPSSNIRDEVNRRSLVQETAAEAPQITLLYDGECPICMKEVRFLQARDAGRGRIAFVDIAAPDYDPTKYAGVTFEQAMGRIHGILPDGTVVKKVDVFRLCYEAIGLGWLWAAARVPLVKKAANAVYDFWADRRLQWTGRGTLESVLATRKAADGMPSEDDCSERCVIEWDDDEDDVQNDVQKGSGA</sequence>
<dbReference type="InterPro" id="IPR007263">
    <property type="entry name" value="DCC1-like"/>
</dbReference>
<evidence type="ECO:0008006" key="3">
    <source>
        <dbReference type="Google" id="ProtNLM"/>
    </source>
</evidence>
<dbReference type="AlphaFoldDB" id="A0A7J7INN8"/>
<reference evidence="1 2" key="1">
    <citation type="journal article" date="2020" name="J. Phycol.">
        <title>Comparative genome analysis reveals Cyanidiococcus gen. nov., a new extremophilic red algal genus sister to Cyanidioschyzon (Cyanidioschyzonaceae, Rhodophyta).</title>
        <authorList>
            <person name="Liu S.-L."/>
            <person name="Chiang Y.-R."/>
            <person name="Yoon H.S."/>
            <person name="Fu H.-Y."/>
        </authorList>
    </citation>
    <scope>NUCLEOTIDE SEQUENCE [LARGE SCALE GENOMIC DNA]</scope>
    <source>
        <strain evidence="1 2">THAL066</strain>
    </source>
</reference>
<proteinExistence type="predicted"/>
<keyword evidence="2" id="KW-1185">Reference proteome</keyword>
<dbReference type="PANTHER" id="PTHR34290:SF2">
    <property type="entry name" value="OS04G0668800 PROTEIN"/>
    <property type="match status" value="1"/>
</dbReference>
<dbReference type="Proteomes" id="UP000530660">
    <property type="component" value="Unassembled WGS sequence"/>
</dbReference>
<protein>
    <recommendedName>
        <fullName evidence="3">Thiol-disulfide oxidoreductase DCC</fullName>
    </recommendedName>
</protein>
<gene>
    <name evidence="1" type="ORF">F1559_004858</name>
</gene>
<dbReference type="PANTHER" id="PTHR34290">
    <property type="entry name" value="SI:CH73-390P7.2"/>
    <property type="match status" value="1"/>
</dbReference>